<dbReference type="GO" id="GO:0004467">
    <property type="term" value="F:long-chain fatty acid-CoA ligase activity"/>
    <property type="evidence" value="ECO:0007669"/>
    <property type="project" value="UniProtKB-EC"/>
</dbReference>
<keyword evidence="12" id="KW-1185">Reference proteome</keyword>
<keyword evidence="5" id="KW-0067">ATP-binding</keyword>
<dbReference type="FunFam" id="3.30.300.30:FF:000002">
    <property type="entry name" value="Long-chain fatty acid transport protein 1"/>
    <property type="match status" value="1"/>
</dbReference>
<dbReference type="Gene3D" id="3.40.50.12780">
    <property type="entry name" value="N-terminal domain of ligase-like"/>
    <property type="match status" value="1"/>
</dbReference>
<gene>
    <name evidence="11" type="primary">Slc27a1_0</name>
    <name evidence="11" type="ORF">GWK47_038824</name>
</gene>
<dbReference type="InterPro" id="IPR025110">
    <property type="entry name" value="AMP-bd_C"/>
</dbReference>
<evidence type="ECO:0000256" key="8">
    <source>
        <dbReference type="ARBA" id="ARBA00041297"/>
    </source>
</evidence>
<evidence type="ECO:0000256" key="4">
    <source>
        <dbReference type="ARBA" id="ARBA00022832"/>
    </source>
</evidence>
<evidence type="ECO:0000256" key="1">
    <source>
        <dbReference type="ARBA" id="ARBA00006432"/>
    </source>
</evidence>
<organism evidence="11 12">
    <name type="scientific">Chionoecetes opilio</name>
    <name type="common">Atlantic snow crab</name>
    <name type="synonym">Cancer opilio</name>
    <dbReference type="NCBI Taxonomy" id="41210"/>
    <lineage>
        <taxon>Eukaryota</taxon>
        <taxon>Metazoa</taxon>
        <taxon>Ecdysozoa</taxon>
        <taxon>Arthropoda</taxon>
        <taxon>Crustacea</taxon>
        <taxon>Multicrustacea</taxon>
        <taxon>Malacostraca</taxon>
        <taxon>Eumalacostraca</taxon>
        <taxon>Eucarida</taxon>
        <taxon>Decapoda</taxon>
        <taxon>Pleocyemata</taxon>
        <taxon>Brachyura</taxon>
        <taxon>Eubrachyura</taxon>
        <taxon>Majoidea</taxon>
        <taxon>Majidae</taxon>
        <taxon>Chionoecetes</taxon>
    </lineage>
</organism>
<keyword evidence="3" id="KW-0547">Nucleotide-binding</keyword>
<comment type="similarity">
    <text evidence="1">Belongs to the ATP-dependent AMP-binding enzyme family.</text>
</comment>
<keyword evidence="2" id="KW-0436">Ligase</keyword>
<dbReference type="GO" id="GO:0005324">
    <property type="term" value="F:long-chain fatty acid transmembrane transporter activity"/>
    <property type="evidence" value="ECO:0007669"/>
    <property type="project" value="TreeGrafter"/>
</dbReference>
<dbReference type="EMBL" id="JACEEZ010005718">
    <property type="protein sequence ID" value="KAG0725327.1"/>
    <property type="molecule type" value="Genomic_DNA"/>
</dbReference>
<protein>
    <recommendedName>
        <fullName evidence="6">long-chain-fatty-acid--CoA ligase</fullName>
        <ecNumber evidence="6">6.2.1.3</ecNumber>
    </recommendedName>
    <alternativeName>
        <fullName evidence="8">Long-chain-fatty-acid--CoA ligase</fullName>
    </alternativeName>
</protein>
<keyword evidence="4" id="KW-0443">Lipid metabolism</keyword>
<evidence type="ECO:0000256" key="2">
    <source>
        <dbReference type="ARBA" id="ARBA00022598"/>
    </source>
</evidence>
<dbReference type="SUPFAM" id="SSF56801">
    <property type="entry name" value="Acetyl-CoA synthetase-like"/>
    <property type="match status" value="1"/>
</dbReference>
<proteinExistence type="inferred from homology"/>
<dbReference type="PANTHER" id="PTHR43107">
    <property type="entry name" value="LONG-CHAIN FATTY ACID TRANSPORT PROTEIN"/>
    <property type="match status" value="1"/>
</dbReference>
<dbReference type="EC" id="6.2.1.3" evidence="6"/>
<evidence type="ECO:0000256" key="6">
    <source>
        <dbReference type="ARBA" id="ARBA00026121"/>
    </source>
</evidence>
<evidence type="ECO:0000259" key="10">
    <source>
        <dbReference type="Pfam" id="PF13193"/>
    </source>
</evidence>
<dbReference type="Proteomes" id="UP000770661">
    <property type="component" value="Unassembled WGS sequence"/>
</dbReference>
<comment type="catalytic activity">
    <reaction evidence="9">
        <text>tetracosanoate + ATP + CoA = tetracosanoyl-CoA + AMP + diphosphate</text>
        <dbReference type="Rhea" id="RHEA:33639"/>
        <dbReference type="ChEBI" id="CHEBI:30616"/>
        <dbReference type="ChEBI" id="CHEBI:31014"/>
        <dbReference type="ChEBI" id="CHEBI:33019"/>
        <dbReference type="ChEBI" id="CHEBI:57287"/>
        <dbReference type="ChEBI" id="CHEBI:65052"/>
        <dbReference type="ChEBI" id="CHEBI:456215"/>
    </reaction>
    <physiologicalReaction direction="left-to-right" evidence="9">
        <dbReference type="Rhea" id="RHEA:33640"/>
    </physiologicalReaction>
</comment>
<dbReference type="OrthoDB" id="6373770at2759"/>
<comment type="caution">
    <text evidence="11">The sequence shown here is derived from an EMBL/GenBank/DDBJ whole genome shotgun (WGS) entry which is preliminary data.</text>
</comment>
<dbReference type="GO" id="GO:0005886">
    <property type="term" value="C:plasma membrane"/>
    <property type="evidence" value="ECO:0007669"/>
    <property type="project" value="TreeGrafter"/>
</dbReference>
<evidence type="ECO:0000313" key="11">
    <source>
        <dbReference type="EMBL" id="KAG0725327.1"/>
    </source>
</evidence>
<dbReference type="InterPro" id="IPR045851">
    <property type="entry name" value="AMP-bd_C_sf"/>
</dbReference>
<dbReference type="Pfam" id="PF13193">
    <property type="entry name" value="AMP-binding_C"/>
    <property type="match status" value="1"/>
</dbReference>
<evidence type="ECO:0000313" key="12">
    <source>
        <dbReference type="Proteomes" id="UP000770661"/>
    </source>
</evidence>
<keyword evidence="4" id="KW-0276">Fatty acid metabolism</keyword>
<dbReference type="GO" id="GO:0005789">
    <property type="term" value="C:endoplasmic reticulum membrane"/>
    <property type="evidence" value="ECO:0007669"/>
    <property type="project" value="TreeGrafter"/>
</dbReference>
<evidence type="ECO:0000256" key="9">
    <source>
        <dbReference type="ARBA" id="ARBA00048666"/>
    </source>
</evidence>
<comment type="catalytic activity">
    <reaction evidence="7">
        <text>a very long-chain fatty acid + ATP + CoA = a very long-chain fatty acyl-CoA + AMP + diphosphate</text>
        <dbReference type="Rhea" id="RHEA:54536"/>
        <dbReference type="ChEBI" id="CHEBI:30616"/>
        <dbReference type="ChEBI" id="CHEBI:33019"/>
        <dbReference type="ChEBI" id="CHEBI:57287"/>
        <dbReference type="ChEBI" id="CHEBI:58950"/>
        <dbReference type="ChEBI" id="CHEBI:138261"/>
        <dbReference type="ChEBI" id="CHEBI:456215"/>
    </reaction>
    <physiologicalReaction direction="left-to-right" evidence="7">
        <dbReference type="Rhea" id="RHEA:54537"/>
    </physiologicalReaction>
</comment>
<evidence type="ECO:0000256" key="5">
    <source>
        <dbReference type="ARBA" id="ARBA00022840"/>
    </source>
</evidence>
<sequence>MDQRKGMPTSLTLMVKSEQLALCLFSSRVFIPWRFSKWTRRPGKLCGTPMACASGVSQVRLESLSGKIILNDPVRDFHGYADKSATKKKVVKDVFRKGDMAFLSGDILVMDDEGYLYFKDRTGDTFRWKGENVSTIEVENIISRVTGLSDVIVYGVEVPNCEGRAGMAVILDREDTLNIDQLYDGMAKSLASYARPLFVRTVKEIEMTGTFKLKKITVQKDGFDINLIKDRVFFLDAKKRGYVPLTPEIHNKIISGDIRL</sequence>
<dbReference type="GO" id="GO:0044539">
    <property type="term" value="P:long-chain fatty acid import into cell"/>
    <property type="evidence" value="ECO:0007669"/>
    <property type="project" value="TreeGrafter"/>
</dbReference>
<dbReference type="GO" id="GO:0005524">
    <property type="term" value="F:ATP binding"/>
    <property type="evidence" value="ECO:0007669"/>
    <property type="project" value="UniProtKB-KW"/>
</dbReference>
<accession>A0A8J5D0P7</accession>
<name>A0A8J5D0P7_CHIOP</name>
<dbReference type="Gene3D" id="3.30.300.30">
    <property type="match status" value="1"/>
</dbReference>
<evidence type="ECO:0000256" key="7">
    <source>
        <dbReference type="ARBA" id="ARBA00036527"/>
    </source>
</evidence>
<dbReference type="AlphaFoldDB" id="A0A8J5D0P7"/>
<dbReference type="InterPro" id="IPR042099">
    <property type="entry name" value="ANL_N_sf"/>
</dbReference>
<reference evidence="11" key="1">
    <citation type="submission" date="2020-07" db="EMBL/GenBank/DDBJ databases">
        <title>The High-quality genome of the commercially important snow crab, Chionoecetes opilio.</title>
        <authorList>
            <person name="Jeong J.-H."/>
            <person name="Ryu S."/>
        </authorList>
    </citation>
    <scope>NUCLEOTIDE SEQUENCE</scope>
    <source>
        <strain evidence="11">MADBK_172401_WGS</strain>
        <tissue evidence="11">Digestive gland</tissue>
    </source>
</reference>
<evidence type="ECO:0000256" key="3">
    <source>
        <dbReference type="ARBA" id="ARBA00022741"/>
    </source>
</evidence>
<dbReference type="PANTHER" id="PTHR43107:SF15">
    <property type="entry name" value="FATTY ACID TRANSPORT PROTEIN 3, ISOFORM A"/>
    <property type="match status" value="1"/>
</dbReference>
<feature type="domain" description="AMP-binding enzyme C-terminal" evidence="10">
    <location>
        <begin position="137"/>
        <end position="212"/>
    </location>
</feature>